<protein>
    <submittedName>
        <fullName evidence="1">Uncharacterized protein</fullName>
    </submittedName>
</protein>
<organism evidence="1 2">
    <name type="scientific">Tistrella bauzanensis</name>
    <dbReference type="NCBI Taxonomy" id="657419"/>
    <lineage>
        <taxon>Bacteria</taxon>
        <taxon>Pseudomonadati</taxon>
        <taxon>Pseudomonadota</taxon>
        <taxon>Alphaproteobacteria</taxon>
        <taxon>Geminicoccales</taxon>
        <taxon>Geminicoccaceae</taxon>
        <taxon>Tistrella</taxon>
    </lineage>
</organism>
<sequence>MGEQHLREEQHLQTGKLYRYDGNQLVELEPSTERKIPITEDAHQELSKIRNNISKVLGFRPELSLIASAMITYLSNNENINEVIKEYAVSLYMK</sequence>
<proteinExistence type="predicted"/>
<evidence type="ECO:0000313" key="1">
    <source>
        <dbReference type="EMBL" id="GGB60796.1"/>
    </source>
</evidence>
<dbReference type="EMBL" id="BMDZ01000097">
    <property type="protein sequence ID" value="GGB60796.1"/>
    <property type="molecule type" value="Genomic_DNA"/>
</dbReference>
<gene>
    <name evidence="1" type="ORF">GCM10011505_46860</name>
</gene>
<accession>A0ABQ1J5X3</accession>
<reference evidence="2" key="1">
    <citation type="journal article" date="2019" name="Int. J. Syst. Evol. Microbiol.">
        <title>The Global Catalogue of Microorganisms (GCM) 10K type strain sequencing project: providing services to taxonomists for standard genome sequencing and annotation.</title>
        <authorList>
            <consortium name="The Broad Institute Genomics Platform"/>
            <consortium name="The Broad Institute Genome Sequencing Center for Infectious Disease"/>
            <person name="Wu L."/>
            <person name="Ma J."/>
        </authorList>
    </citation>
    <scope>NUCLEOTIDE SEQUENCE [LARGE SCALE GENOMIC DNA]</scope>
    <source>
        <strain evidence="2">CGMCC 1.10188</strain>
    </source>
</reference>
<dbReference type="Proteomes" id="UP000603352">
    <property type="component" value="Unassembled WGS sequence"/>
</dbReference>
<comment type="caution">
    <text evidence="1">The sequence shown here is derived from an EMBL/GenBank/DDBJ whole genome shotgun (WGS) entry which is preliminary data.</text>
</comment>
<dbReference type="RefSeq" id="WP_188582561.1">
    <property type="nucleotide sequence ID" value="NZ_BMDZ01000097.1"/>
</dbReference>
<keyword evidence="2" id="KW-1185">Reference proteome</keyword>
<name>A0ABQ1J5X3_9PROT</name>
<evidence type="ECO:0000313" key="2">
    <source>
        <dbReference type="Proteomes" id="UP000603352"/>
    </source>
</evidence>